<sequence>MRGTHRWVVVVVASTLALGGCGIDSLAGVGPAPAENTAAAPITGELAGQVTRRVLENAGVAGRAPAGAEGDTARAAALSGTALDLAKASATLSPPSGSTDALSRPDEPRVLAISAGHTYPRAILATSADSDSRQHLAVLTTNEITTPYLLENTVTMLPGATLPAVGDLAKGATLVAPEDGTNLVLTPKAAIEGYAAALNLPNPAASDVIDAGDAYATALRQAQGAQVAGLGTLASLGQTHTAVPESLRTIRLADGSALVLGRINRVDTITAGDNTQELKVPDALQKVVGAATAPKVITVNAIESVALIVPATGQGKVKLIGIVEQLTGGSAQ</sequence>
<evidence type="ECO:0000313" key="3">
    <source>
        <dbReference type="Proteomes" id="UP000013167"/>
    </source>
</evidence>
<evidence type="ECO:0000259" key="1">
    <source>
        <dbReference type="Pfam" id="PF26366"/>
    </source>
</evidence>
<feature type="domain" description="DUF8094" evidence="1">
    <location>
        <begin position="126"/>
        <end position="328"/>
    </location>
</feature>
<protein>
    <recommendedName>
        <fullName evidence="1">DUF8094 domain-containing protein</fullName>
    </recommendedName>
</protein>
<reference evidence="2 3" key="1">
    <citation type="journal article" date="2013" name="ISME J.">
        <title>A metabolic model for members of the genus Tetrasphaera involved in enhanced biological phosphorus removal.</title>
        <authorList>
            <person name="Kristiansen R."/>
            <person name="Nguyen H.T.T."/>
            <person name="Saunders A.M."/>
            <person name="Nielsen J.L."/>
            <person name="Wimmer R."/>
            <person name="Le V.Q."/>
            <person name="McIlroy S.J."/>
            <person name="Petrovski S."/>
            <person name="Seviour R.J."/>
            <person name="Calteau A."/>
            <person name="Nielsen K.L."/>
            <person name="Nielsen P.H."/>
        </authorList>
    </citation>
    <scope>NUCLEOTIDE SEQUENCE [LARGE SCALE GENOMIC DNA]</scope>
    <source>
        <strain evidence="2 3">Lp2</strain>
    </source>
</reference>
<dbReference type="HOGENOM" id="CLU_836604_0_0_11"/>
<dbReference type="Proteomes" id="UP000013167">
    <property type="component" value="Unassembled WGS sequence"/>
</dbReference>
<organism evidence="2 3">
    <name type="scientific">Phycicoccus elongatus Lp2</name>
    <dbReference type="NCBI Taxonomy" id="1193181"/>
    <lineage>
        <taxon>Bacteria</taxon>
        <taxon>Bacillati</taxon>
        <taxon>Actinomycetota</taxon>
        <taxon>Actinomycetes</taxon>
        <taxon>Micrococcales</taxon>
        <taxon>Intrasporangiaceae</taxon>
        <taxon>Phycicoccus</taxon>
    </lineage>
</organism>
<comment type="caution">
    <text evidence="2">The sequence shown here is derived from an EMBL/GenBank/DDBJ whole genome shotgun (WGS) entry which is preliminary data.</text>
</comment>
<dbReference type="AlphaFoldDB" id="N0DZK2"/>
<proteinExistence type="predicted"/>
<evidence type="ECO:0000313" key="2">
    <source>
        <dbReference type="EMBL" id="CCH68760.1"/>
    </source>
</evidence>
<accession>N0DZK2</accession>
<dbReference type="RefSeq" id="WP_010851659.1">
    <property type="nucleotide sequence ID" value="NZ_HF570956.1"/>
</dbReference>
<dbReference type="EMBL" id="CAIZ01000021">
    <property type="protein sequence ID" value="CCH68760.1"/>
    <property type="molecule type" value="Genomic_DNA"/>
</dbReference>
<keyword evidence="3" id="KW-1185">Reference proteome</keyword>
<dbReference type="PROSITE" id="PS51257">
    <property type="entry name" value="PROKAR_LIPOPROTEIN"/>
    <property type="match status" value="1"/>
</dbReference>
<name>N0DZK2_9MICO</name>
<dbReference type="OrthoDB" id="4855332at2"/>
<dbReference type="eggNOG" id="ENOG5032R7D">
    <property type="taxonomic scope" value="Bacteria"/>
</dbReference>
<gene>
    <name evidence="2" type="ORF">BN10_1170006</name>
</gene>
<dbReference type="InterPro" id="IPR058407">
    <property type="entry name" value="DUF8094"/>
</dbReference>
<dbReference type="STRING" id="1193181.BN10_1170006"/>
<dbReference type="Pfam" id="PF26366">
    <property type="entry name" value="DUF8094"/>
    <property type="match status" value="1"/>
</dbReference>